<accession>A0A1L7UYJ2</accession>
<protein>
    <submittedName>
        <fullName evidence="1">Uncharacterized protein</fullName>
    </submittedName>
</protein>
<name>A0A1L7UYJ2_FUSPR</name>
<dbReference type="Proteomes" id="UP000183971">
    <property type="component" value="Unassembled WGS sequence"/>
</dbReference>
<dbReference type="EMBL" id="FJOF01000001">
    <property type="protein sequence ID" value="CZR32215.1"/>
    <property type="molecule type" value="Genomic_DNA"/>
</dbReference>
<evidence type="ECO:0000313" key="2">
    <source>
        <dbReference type="Proteomes" id="UP000183971"/>
    </source>
</evidence>
<dbReference type="RefSeq" id="XP_031074422.1">
    <property type="nucleotide sequence ID" value="XM_031219125.1"/>
</dbReference>
<sequence>MVNKYTIVIRNNTGSSQNYNLVGEKPEVTGISSSNVWTNVYQSSEGCPDGGQTEFEIWKTYYGTVGSWRGSPKEGTKVQIAQAKAVNLGSQSDDGSQNPGTTLNMVVVNGRMPSFDRSPGPSSAFVNAFEIDTGNDFTLQTATENNFFVGVAGSPDGGSNVPLATFRPEPGNQYQIKPADTFYISSGQGLQVGQLVDVAKMRNSLRIDFANSSPNITINHAPNGQLVIVR</sequence>
<reference evidence="2" key="1">
    <citation type="journal article" date="2016" name="Genome Biol. Evol.">
        <title>Comparative 'omics' of the Fusarium fujikuroi species complex highlights differences in genetic potential and metabolite synthesis.</title>
        <authorList>
            <person name="Niehaus E.-M."/>
            <person name="Muensterkoetter M."/>
            <person name="Proctor R.H."/>
            <person name="Brown D.W."/>
            <person name="Sharon A."/>
            <person name="Idan Y."/>
            <person name="Oren-Young L."/>
            <person name="Sieber C.M."/>
            <person name="Novak O."/>
            <person name="Pencik A."/>
            <person name="Tarkowska D."/>
            <person name="Hromadova K."/>
            <person name="Freeman S."/>
            <person name="Maymon M."/>
            <person name="Elazar M."/>
            <person name="Youssef S.A."/>
            <person name="El-Shabrawy E.S.M."/>
            <person name="Shalaby A.B.A."/>
            <person name="Houterman P."/>
            <person name="Brock N.L."/>
            <person name="Burkhardt I."/>
            <person name="Tsavkelova E.A."/>
            <person name="Dickschat J.S."/>
            <person name="Galuszka P."/>
            <person name="Gueldener U."/>
            <person name="Tudzynski B."/>
        </authorList>
    </citation>
    <scope>NUCLEOTIDE SEQUENCE [LARGE SCALE GENOMIC DNA]</scope>
    <source>
        <strain evidence="2">ET1</strain>
    </source>
</reference>
<keyword evidence="2" id="KW-1185">Reference proteome</keyword>
<proteinExistence type="predicted"/>
<comment type="caution">
    <text evidence="1">The sequence shown here is derived from an EMBL/GenBank/DDBJ whole genome shotgun (WGS) entry which is preliminary data.</text>
</comment>
<gene>
    <name evidence="1" type="ORF">FPRO_02052</name>
</gene>
<evidence type="ECO:0000313" key="1">
    <source>
        <dbReference type="EMBL" id="CZR32215.1"/>
    </source>
</evidence>
<dbReference type="VEuPathDB" id="FungiDB:FPRO_02052"/>
<dbReference type="GeneID" id="42046938"/>
<dbReference type="AlphaFoldDB" id="A0A1L7UYJ2"/>
<organism evidence="1 2">
    <name type="scientific">Fusarium proliferatum (strain ET1)</name>
    <name type="common">Orchid endophyte fungus</name>
    <dbReference type="NCBI Taxonomy" id="1227346"/>
    <lineage>
        <taxon>Eukaryota</taxon>
        <taxon>Fungi</taxon>
        <taxon>Dikarya</taxon>
        <taxon>Ascomycota</taxon>
        <taxon>Pezizomycotina</taxon>
        <taxon>Sordariomycetes</taxon>
        <taxon>Hypocreomycetidae</taxon>
        <taxon>Hypocreales</taxon>
        <taxon>Nectriaceae</taxon>
        <taxon>Fusarium</taxon>
        <taxon>Fusarium fujikuroi species complex</taxon>
    </lineage>
</organism>